<dbReference type="InterPro" id="IPR036661">
    <property type="entry name" value="Luciferase-like_sf"/>
</dbReference>
<dbReference type="PANTHER" id="PTHR42847:SF4">
    <property type="entry name" value="ALKANESULFONATE MONOOXYGENASE-RELATED"/>
    <property type="match status" value="1"/>
</dbReference>
<sequence>MAERSVPEREPGTGRTGDSGVRMRVLMEPRHGSRYDEILALALATEAAGFDAFFRSDHLMGVDPHDTTYRPTDCWTTLGGLARETSRVRLGALVGAATFREAGLLATIVASVDEMSGGRVELGLGTGWYEREHAAFGIPFPPIRDRFDRLEEQLAVVTGLWRAARDGTSFSHDGSHHRIADNHTPPHPAQDPYPPVIIGGTGPRRTPAIAARFADEFNGALGGDLAERYAVFDRACEAIGRDPATARRSAVLPVACGADPAEVARRGAVIGSDFMRDNAAIGSPEHVTDRIGRLAQAGADTVYLHIYDIGDLDHIALIGAEVLPHVAARPEGALQ</sequence>
<feature type="region of interest" description="Disordered" evidence="5">
    <location>
        <begin position="171"/>
        <end position="191"/>
    </location>
</feature>
<dbReference type="NCBIfam" id="TIGR03560">
    <property type="entry name" value="F420_Rv1855c"/>
    <property type="match status" value="1"/>
</dbReference>
<evidence type="ECO:0000256" key="5">
    <source>
        <dbReference type="SAM" id="MobiDB-lite"/>
    </source>
</evidence>
<dbReference type="InterPro" id="IPR011251">
    <property type="entry name" value="Luciferase-like_dom"/>
</dbReference>
<feature type="domain" description="Luciferase-like" evidence="6">
    <location>
        <begin position="28"/>
        <end position="265"/>
    </location>
</feature>
<keyword evidence="4" id="KW-0503">Monooxygenase</keyword>
<feature type="region of interest" description="Disordered" evidence="5">
    <location>
        <begin position="1"/>
        <end position="21"/>
    </location>
</feature>
<evidence type="ECO:0000259" key="6">
    <source>
        <dbReference type="Pfam" id="PF00296"/>
    </source>
</evidence>
<evidence type="ECO:0000256" key="3">
    <source>
        <dbReference type="ARBA" id="ARBA00023002"/>
    </source>
</evidence>
<keyword evidence="2" id="KW-0288">FMN</keyword>
<evidence type="ECO:0000256" key="4">
    <source>
        <dbReference type="ARBA" id="ARBA00023033"/>
    </source>
</evidence>
<feature type="compositionally biased region" description="Basic and acidic residues" evidence="5">
    <location>
        <begin position="1"/>
        <end position="12"/>
    </location>
</feature>
<keyword evidence="3" id="KW-0560">Oxidoreductase</keyword>
<dbReference type="EMBL" id="BJNH01000084">
    <property type="protein sequence ID" value="GEC28541.1"/>
    <property type="molecule type" value="Genomic_DNA"/>
</dbReference>
<keyword evidence="8" id="KW-1185">Reference proteome</keyword>
<dbReference type="InterPro" id="IPR050172">
    <property type="entry name" value="SsuD_RutA_monooxygenase"/>
</dbReference>
<evidence type="ECO:0000313" key="7">
    <source>
        <dbReference type="EMBL" id="GEC28541.1"/>
    </source>
</evidence>
<protein>
    <submittedName>
        <fullName evidence="7">LLM class F420-dependent oxidoreductase</fullName>
    </submittedName>
</protein>
<organism evidence="7 8">
    <name type="scientific">Pseudonocardia saturnea</name>
    <dbReference type="NCBI Taxonomy" id="33909"/>
    <lineage>
        <taxon>Bacteria</taxon>
        <taxon>Bacillati</taxon>
        <taxon>Actinomycetota</taxon>
        <taxon>Actinomycetes</taxon>
        <taxon>Pseudonocardiales</taxon>
        <taxon>Pseudonocardiaceae</taxon>
        <taxon>Pseudonocardia</taxon>
    </lineage>
</organism>
<name>A0ABQ0S6P2_9PSEU</name>
<dbReference type="Gene3D" id="3.20.20.30">
    <property type="entry name" value="Luciferase-like domain"/>
    <property type="match status" value="1"/>
</dbReference>
<dbReference type="PANTHER" id="PTHR42847">
    <property type="entry name" value="ALKANESULFONATE MONOOXYGENASE"/>
    <property type="match status" value="1"/>
</dbReference>
<evidence type="ECO:0000313" key="8">
    <source>
        <dbReference type="Proteomes" id="UP000320693"/>
    </source>
</evidence>
<keyword evidence="1" id="KW-0285">Flavoprotein</keyword>
<proteinExistence type="predicted"/>
<comment type="caution">
    <text evidence="7">The sequence shown here is derived from an EMBL/GenBank/DDBJ whole genome shotgun (WGS) entry which is preliminary data.</text>
</comment>
<accession>A0ABQ0S6P2</accession>
<dbReference type="InterPro" id="IPR019952">
    <property type="entry name" value="F420_OxRdatse_Rv1855c_pred"/>
</dbReference>
<gene>
    <name evidence="7" type="primary">ssuD_3</name>
    <name evidence="7" type="ORF">PSA01_55700</name>
</gene>
<dbReference type="Pfam" id="PF00296">
    <property type="entry name" value="Bac_luciferase"/>
    <property type="match status" value="1"/>
</dbReference>
<evidence type="ECO:0000256" key="1">
    <source>
        <dbReference type="ARBA" id="ARBA00022630"/>
    </source>
</evidence>
<evidence type="ECO:0000256" key="2">
    <source>
        <dbReference type="ARBA" id="ARBA00022643"/>
    </source>
</evidence>
<reference evidence="7 8" key="1">
    <citation type="submission" date="2019-06" db="EMBL/GenBank/DDBJ databases">
        <title>Whole genome shotgun sequence of Pseudonocardia saturnea NBRC 14499.</title>
        <authorList>
            <person name="Hosoyama A."/>
            <person name="Uohara A."/>
            <person name="Ohji S."/>
            <person name="Ichikawa N."/>
        </authorList>
    </citation>
    <scope>NUCLEOTIDE SEQUENCE [LARGE SCALE GENOMIC DNA]</scope>
    <source>
        <strain evidence="7 8">NBRC 14499</strain>
    </source>
</reference>
<dbReference type="SUPFAM" id="SSF51679">
    <property type="entry name" value="Bacterial luciferase-like"/>
    <property type="match status" value="1"/>
</dbReference>
<dbReference type="Proteomes" id="UP000320693">
    <property type="component" value="Unassembled WGS sequence"/>
</dbReference>